<dbReference type="GO" id="GO:1990571">
    <property type="term" value="P:meiotic centromere clustering"/>
    <property type="evidence" value="ECO:0007669"/>
    <property type="project" value="UniProtKB-ARBA"/>
</dbReference>
<dbReference type="STRING" id="1109443.G4T7H6"/>
<dbReference type="HOGENOM" id="CLU_000539_0_0_1"/>
<sequence>MDGAPPPEEDFSALPISERLAHKNWKARVSAYEALVKTFGATPSETDPAFKPYTSNPELLKKMVTDANAVAQEKGVEAVIAFVKFAGETSAKTREAVVPALVDKCLGSTRQGTKTKAIDLILEYVEVENGAAAVVEDVLPGLNAKQPKTVAGAVTALKEIVRLYGPVVCPPKSVFKALPKIFGHTDKAVRAEGSLLVQSLYSYVGDAIQPAIAELKPVQIKEINEACEALKAEGKGPGSFKPERFTRAAAREREAMDASAVEEEAAPPAEIDPTEFMEETDVVKKFPEGLYTNLASSKWKDRKTALDDLAAVLTPMQKIKDSPPEFAELTKALAGRMSDANIMCVMAAASCVEGLAKGLGTPFGRYREIIVTPMLDRLKERKQNVTDSLGQALDAVFATVTFPDIVPDILPQLASKNPQVKEGAVKFLHRCMLSTKTPPAPAQVKSISEAVATLLSDGAEPVRNEAAETLGVFMKIVGERAMNPVLEPLDDIKKNKVKEAFDKAVVKCKVGGTAPAPRAAAPPKAEPPKKKAVPTKPKSEEEPPSEDGPPPTPAKLPPKLAAKLAASKKPAGDAGGGGASAPAAPATAAPAVKKPAAVAAPAKASAKAGPPPATDTFKFRFTPEDAEERISDLIPANIRTDFGDANWKTRLAALDEMTAWLEGGVVDSVESELVVRFLAKKGWSEKNFQVSAKLYGVLCLLAERASTFGKASAALAIPHLTEKLGDLKLKKPAGDALMLFAEKTSLSFVFSQAYDPLSKQKAPKVIADATTWMKDALIEFGIAGLSLRSLIDYLKNALTNSNAAVRSSATNTLVTLKLFAGAAIKDFLDGVNPQLMATIEKEFEKVEGQEAPVPTRTQADVSPVTSSGGSASKGADPMEELYPRVDIDRLLVGTTILADSKSDAWKSRKEALEKLQGLLEANKRFKPNLGDIGQVLKARVLDQNKAVQALALDIIARIATGMNKPFEKYTRIFVVSVAAVLADQKAPIRGSAMATLTAMATACESIDSLLHGLATALEVQNPLQRSNLLGWMVDWFKEHPPTTPNSLSELSAPTVLCLDDRSADVRKSAQALLPYLIQNVGYDAIVKETNPLKPASRSAILPILQALKPSGSTATTTQAVTEPKPTAEAASASAPKPKATGVSRPIAKAPSNPASSRPESRAESEIEAPTAAKVPLKSKLTALKRPGTVVAPAAKAAPRTSMSGATPAPFMNSNPESKKGRLAKDANRWVIESGPVRKDLADFLQAQMDNSTSKDVTGLLFSQEHNAVNDWVSGMIIISDCYANTLAGDERYGPTNEDMKAILIANSDLALKYACLRVHENQSNVVGKALDVVETVQALLAASDYRLTDAEAACFLPTFVHKLGDAREPVRVRVQQIIQKLPKIYSYSRIFQTLLEHGLRSKNAKTRQGALDELGHVLRSAGLSACEPSKAFPVVASMIGDKDAAVRKSALSVLSEAYILEGERIWSHVGTLSLKDKGQLEERLRRVPGAKTPASPAPQASATHAAGSRLSMVSQRAESPALTSRLSRPMSPAVSVNGRASPVSVSGRMTPTTPTTSSNRPKSLLPSRLTAPRGRGGPVSASPRPSSLSQRTEPPQQVPPSQAINGHGAQLPDLNATDDISLIISNILSNDPSRSKILEISPEAGKNDARYRELADHTEGLIETITSQMSHVFEHDIMNPANFRLAKHLIQTLNAFCDHPLLSESLTVVSLRGLLEELTLRLLITDESTETKVKDLSKFINMILLRLFATGRRITIFRALFLLLLQIVKPFAMNGTTTEDRPAKVAELVLKCIWKLARNIPEDLKNHVLDPVELFPAIEQFLQSIPPNDWRARATNKIPSGDMPLRTVKVIIQHVVAEFREDVYDYLSQAFDDPSATIVYPYVYRILNARPKDEGQPQAEARPPSPTQSARSSTFSRARQDSIASRASTHNTYEPSEASTKASQHNDADLDEQLNAIWLKTSVENGAMHNDAITELWNFIKAHPEKKPRVDAMIDSTGGVYTRYIRRALARRQAEDDLSSATPRVSGRPNSEDMSQPPSSPVRTPGSPRRSLATDEESVARMRHFHDMFNYNGRTSIVSNGSSRGSIYEGQGLNHPGVQAHLESLRRRDSMAFNNS</sequence>
<evidence type="ECO:0000256" key="3">
    <source>
        <dbReference type="ARBA" id="ARBA00022490"/>
    </source>
</evidence>
<feature type="region of interest" description="Disordered" evidence="11">
    <location>
        <begin position="1111"/>
        <end position="1171"/>
    </location>
</feature>
<dbReference type="InterPro" id="IPR034085">
    <property type="entry name" value="TOG"/>
</dbReference>
<comment type="subcellular location">
    <subcellularLocation>
        <location evidence="1">Cytoplasm</location>
        <location evidence="1">Cytoskeleton</location>
        <location evidence="1">Spindle</location>
    </subcellularLocation>
</comment>
<evidence type="ECO:0000256" key="7">
    <source>
        <dbReference type="ARBA" id="ARBA00022776"/>
    </source>
</evidence>
<organism evidence="13 14">
    <name type="scientific">Serendipita indica (strain DSM 11827)</name>
    <name type="common">Root endophyte fungus</name>
    <name type="synonym">Piriformospora indica</name>
    <dbReference type="NCBI Taxonomy" id="1109443"/>
    <lineage>
        <taxon>Eukaryota</taxon>
        <taxon>Fungi</taxon>
        <taxon>Dikarya</taxon>
        <taxon>Basidiomycota</taxon>
        <taxon>Agaricomycotina</taxon>
        <taxon>Agaricomycetes</taxon>
        <taxon>Sebacinales</taxon>
        <taxon>Serendipitaceae</taxon>
        <taxon>Serendipita</taxon>
    </lineage>
</organism>
<feature type="region of interest" description="Disordered" evidence="11">
    <location>
        <begin position="1192"/>
        <end position="1223"/>
    </location>
</feature>
<dbReference type="GO" id="GO:1990498">
    <property type="term" value="C:mitotic spindle microtubule"/>
    <property type="evidence" value="ECO:0007669"/>
    <property type="project" value="UniProtKB-ARBA"/>
</dbReference>
<feature type="region of interest" description="Disordered" evidence="11">
    <location>
        <begin position="1488"/>
        <end position="1612"/>
    </location>
</feature>
<feature type="domain" description="TOG" evidence="12">
    <location>
        <begin position="620"/>
        <end position="852"/>
    </location>
</feature>
<evidence type="ECO:0000256" key="2">
    <source>
        <dbReference type="ARBA" id="ARBA00009549"/>
    </source>
</evidence>
<dbReference type="GO" id="GO:0051010">
    <property type="term" value="F:microtubule plus-end binding"/>
    <property type="evidence" value="ECO:0007669"/>
    <property type="project" value="InterPro"/>
</dbReference>
<dbReference type="InterPro" id="IPR011989">
    <property type="entry name" value="ARM-like"/>
</dbReference>
<accession>G4T7H6</accession>
<feature type="repeat" description="HEAT" evidence="10">
    <location>
        <begin position="447"/>
        <end position="484"/>
    </location>
</feature>
<dbReference type="EMBL" id="CAFZ01000011">
    <property type="protein sequence ID" value="CCA67253.1"/>
    <property type="molecule type" value="Genomic_DNA"/>
</dbReference>
<evidence type="ECO:0000256" key="11">
    <source>
        <dbReference type="SAM" id="MobiDB-lite"/>
    </source>
</evidence>
<keyword evidence="8" id="KW-0206">Cytoskeleton</keyword>
<dbReference type="Proteomes" id="UP000007148">
    <property type="component" value="Unassembled WGS sequence"/>
</dbReference>
<dbReference type="SUPFAM" id="SSF48371">
    <property type="entry name" value="ARM repeat"/>
    <property type="match status" value="2"/>
</dbReference>
<evidence type="ECO:0000259" key="12">
    <source>
        <dbReference type="SMART" id="SM01349"/>
    </source>
</evidence>
<keyword evidence="7" id="KW-0498">Mitosis</keyword>
<evidence type="ECO:0000256" key="10">
    <source>
        <dbReference type="PROSITE-ProRule" id="PRU00103"/>
    </source>
</evidence>
<name>G4T7H6_SERID</name>
<dbReference type="OMA" id="NWKERKE"/>
<dbReference type="GO" id="GO:0051315">
    <property type="term" value="P:attachment of mitotic spindle microtubules to kinetochore"/>
    <property type="evidence" value="ECO:0007669"/>
    <property type="project" value="UniProtKB-ARBA"/>
</dbReference>
<dbReference type="PROSITE" id="PS50077">
    <property type="entry name" value="HEAT_REPEAT"/>
    <property type="match status" value="1"/>
</dbReference>
<dbReference type="GO" id="GO:0000022">
    <property type="term" value="P:mitotic spindle elongation"/>
    <property type="evidence" value="ECO:0007669"/>
    <property type="project" value="UniProtKB-ARBA"/>
</dbReference>
<evidence type="ECO:0000256" key="4">
    <source>
        <dbReference type="ARBA" id="ARBA00022618"/>
    </source>
</evidence>
<evidence type="ECO:0000256" key="1">
    <source>
        <dbReference type="ARBA" id="ARBA00004186"/>
    </source>
</evidence>
<dbReference type="OrthoDB" id="205662at2759"/>
<feature type="compositionally biased region" description="Low complexity" evidence="11">
    <location>
        <begin position="514"/>
        <end position="523"/>
    </location>
</feature>
<feature type="compositionally biased region" description="Polar residues" evidence="11">
    <location>
        <begin position="855"/>
        <end position="870"/>
    </location>
</feature>
<reference evidence="13 14" key="1">
    <citation type="journal article" date="2011" name="PLoS Pathog.">
        <title>Endophytic Life Strategies Decoded by Genome and Transcriptome Analyses of the Mutualistic Root Symbiont Piriformospora indica.</title>
        <authorList>
            <person name="Zuccaro A."/>
            <person name="Lahrmann U."/>
            <person name="Guldener U."/>
            <person name="Langen G."/>
            <person name="Pfiffi S."/>
            <person name="Biedenkopf D."/>
            <person name="Wong P."/>
            <person name="Samans B."/>
            <person name="Grimm C."/>
            <person name="Basiewicz M."/>
            <person name="Murat C."/>
            <person name="Martin F."/>
            <person name="Kogel K.H."/>
        </authorList>
    </citation>
    <scope>NUCLEOTIDE SEQUENCE [LARGE SCALE GENOMIC DNA]</scope>
    <source>
        <strain evidence="13 14">DSM 11827</strain>
    </source>
</reference>
<dbReference type="FunFam" id="1.25.10.10:FF:000019">
    <property type="entry name" value="Cytoskeleton-associated protein 5"/>
    <property type="match status" value="1"/>
</dbReference>
<keyword evidence="5" id="KW-0493">Microtubule</keyword>
<keyword evidence="7" id="KW-0131">Cell cycle</keyword>
<feature type="compositionally biased region" description="Low complexity" evidence="11">
    <location>
        <begin position="557"/>
        <end position="569"/>
    </location>
</feature>
<dbReference type="InterPro" id="IPR048491">
    <property type="entry name" value="XMAP215_CLASP_TOG"/>
</dbReference>
<comment type="caution">
    <text evidence="13">The sequence shown here is derived from an EMBL/GenBank/DDBJ whole genome shotgun (WGS) entry which is preliminary data.</text>
</comment>
<feature type="compositionally biased region" description="Polar residues" evidence="11">
    <location>
        <begin position="1111"/>
        <end position="1120"/>
    </location>
</feature>
<dbReference type="Pfam" id="PF12348">
    <property type="entry name" value="CLASP_N"/>
    <property type="match status" value="1"/>
</dbReference>
<evidence type="ECO:0000313" key="14">
    <source>
        <dbReference type="Proteomes" id="UP000007148"/>
    </source>
</evidence>
<keyword evidence="3" id="KW-0963">Cytoplasm</keyword>
<dbReference type="GO" id="GO:0099070">
    <property type="term" value="C:static microtubule bundle"/>
    <property type="evidence" value="ECO:0007669"/>
    <property type="project" value="UniProtKB-ARBA"/>
</dbReference>
<dbReference type="GO" id="GO:0005881">
    <property type="term" value="C:cytoplasmic microtubule"/>
    <property type="evidence" value="ECO:0007669"/>
    <property type="project" value="UniProtKB-ARBA"/>
</dbReference>
<dbReference type="Pfam" id="PF21041">
    <property type="entry name" value="XMAP215_CLASP_TOG"/>
    <property type="match status" value="3"/>
</dbReference>
<dbReference type="InterPro" id="IPR021133">
    <property type="entry name" value="HEAT_type_2"/>
</dbReference>
<dbReference type="Gene3D" id="1.25.10.10">
    <property type="entry name" value="Leucine-rich Repeat Variant"/>
    <property type="match status" value="5"/>
</dbReference>
<dbReference type="GO" id="GO:0046785">
    <property type="term" value="P:microtubule polymerization"/>
    <property type="evidence" value="ECO:0007669"/>
    <property type="project" value="InterPro"/>
</dbReference>
<proteinExistence type="inferred from homology"/>
<feature type="compositionally biased region" description="Pro residues" evidence="11">
    <location>
        <begin position="546"/>
        <end position="556"/>
    </location>
</feature>
<dbReference type="eggNOG" id="KOG1820">
    <property type="taxonomic scope" value="Eukaryota"/>
</dbReference>
<keyword evidence="14" id="KW-1185">Reference proteome</keyword>
<feature type="region of interest" description="Disordered" evidence="11">
    <location>
        <begin position="1891"/>
        <end position="1947"/>
    </location>
</feature>
<evidence type="ECO:0000313" key="13">
    <source>
        <dbReference type="EMBL" id="CCA67253.1"/>
    </source>
</evidence>
<keyword evidence="6" id="KW-0677">Repeat</keyword>
<dbReference type="GO" id="GO:0061863">
    <property type="term" value="F:microtubule plus end polymerase"/>
    <property type="evidence" value="ECO:0007669"/>
    <property type="project" value="InterPro"/>
</dbReference>
<evidence type="ECO:0000256" key="9">
    <source>
        <dbReference type="ARBA" id="ARBA00025722"/>
    </source>
</evidence>
<evidence type="ECO:0000256" key="6">
    <source>
        <dbReference type="ARBA" id="ARBA00022737"/>
    </source>
</evidence>
<feature type="compositionally biased region" description="Low complexity" evidence="11">
    <location>
        <begin position="1121"/>
        <end position="1140"/>
    </location>
</feature>
<feature type="compositionally biased region" description="Polar residues" evidence="11">
    <location>
        <begin position="1583"/>
        <end position="1604"/>
    </location>
</feature>
<feature type="region of interest" description="Disordered" evidence="11">
    <location>
        <begin position="513"/>
        <end position="585"/>
    </location>
</feature>
<dbReference type="GO" id="GO:0030951">
    <property type="term" value="P:establishment or maintenance of microtubule cytoskeleton polarity"/>
    <property type="evidence" value="ECO:0007669"/>
    <property type="project" value="InterPro"/>
</dbReference>
<feature type="compositionally biased region" description="Polar residues" evidence="11">
    <location>
        <begin position="1511"/>
        <end position="1526"/>
    </location>
</feature>
<feature type="region of interest" description="Disordered" evidence="11">
    <location>
        <begin position="846"/>
        <end position="877"/>
    </location>
</feature>
<feature type="domain" description="TOG" evidence="12">
    <location>
        <begin position="275"/>
        <end position="510"/>
    </location>
</feature>
<dbReference type="InParanoid" id="G4T7H6"/>
<protein>
    <submittedName>
        <fullName evidence="13">Related to STU2-Microtubule-associated protein (MAP) of the XMAP215/Dis1 family</fullName>
    </submittedName>
</protein>
<keyword evidence="4" id="KW-0132">Cell division</keyword>
<dbReference type="InterPro" id="IPR016024">
    <property type="entry name" value="ARM-type_fold"/>
</dbReference>
<dbReference type="FunFam" id="1.25.10.10:FF:000063">
    <property type="entry name" value="Putative cytoskeleton-associated protein 5"/>
    <property type="match status" value="1"/>
</dbReference>
<dbReference type="PANTHER" id="PTHR12609">
    <property type="entry name" value="MICROTUBULE ASSOCIATED PROTEIN XMAP215"/>
    <property type="match status" value="1"/>
</dbReference>
<dbReference type="GO" id="GO:0051301">
    <property type="term" value="P:cell division"/>
    <property type="evidence" value="ECO:0007669"/>
    <property type="project" value="UniProtKB-KW"/>
</dbReference>
<feature type="compositionally biased region" description="Polar residues" evidence="11">
    <location>
        <begin position="1907"/>
        <end position="1945"/>
    </location>
</feature>
<dbReference type="FunFam" id="1.25.10.10:FF:000068">
    <property type="entry name" value="cytoskeleton-associated protein 5 isoform X1"/>
    <property type="match status" value="1"/>
</dbReference>
<evidence type="ECO:0000256" key="8">
    <source>
        <dbReference type="ARBA" id="ARBA00023212"/>
    </source>
</evidence>
<comment type="similarity">
    <text evidence="9">Belongs to the TOG/XMAP215 family.</text>
</comment>
<feature type="domain" description="TOG" evidence="12">
    <location>
        <begin position="880"/>
        <end position="1113"/>
    </location>
</feature>
<dbReference type="InterPro" id="IPR045110">
    <property type="entry name" value="XMAP215"/>
</dbReference>
<feature type="domain" description="TOG" evidence="12">
    <location>
        <begin position="2"/>
        <end position="236"/>
    </location>
</feature>
<dbReference type="InterPro" id="IPR024395">
    <property type="entry name" value="CLASP_N_dom"/>
</dbReference>
<feature type="domain" description="TOG" evidence="12">
    <location>
        <begin position="1242"/>
        <end position="1493"/>
    </location>
</feature>
<feature type="compositionally biased region" description="Polar residues" evidence="11">
    <location>
        <begin position="2019"/>
        <end position="2037"/>
    </location>
</feature>
<evidence type="ECO:0000256" key="5">
    <source>
        <dbReference type="ARBA" id="ARBA00022701"/>
    </source>
</evidence>
<gene>
    <name evidence="13" type="ORF">PIIN_01086</name>
</gene>
<comment type="similarity">
    <text evidence="2">Belongs to the CLASP family.</text>
</comment>
<dbReference type="SMART" id="SM01349">
    <property type="entry name" value="TOG"/>
    <property type="match status" value="5"/>
</dbReference>
<dbReference type="GO" id="GO:0044732">
    <property type="term" value="C:mitotic spindle pole body"/>
    <property type="evidence" value="ECO:0007669"/>
    <property type="project" value="UniProtKB-ARBA"/>
</dbReference>
<feature type="region of interest" description="Disordered" evidence="11">
    <location>
        <begin position="2013"/>
        <end position="2056"/>
    </location>
</feature>
<feature type="compositionally biased region" description="Low complexity" evidence="11">
    <location>
        <begin position="1490"/>
        <end position="1508"/>
    </location>
</feature>